<evidence type="ECO:0000313" key="3">
    <source>
        <dbReference type="EMBL" id="OHT08432.1"/>
    </source>
</evidence>
<dbReference type="RefSeq" id="XP_068361568.1">
    <property type="nucleotide sequence ID" value="XM_068502974.1"/>
</dbReference>
<feature type="compositionally biased region" description="Basic and acidic residues" evidence="1">
    <location>
        <begin position="354"/>
        <end position="371"/>
    </location>
</feature>
<accession>A0A1J4KBX5</accession>
<evidence type="ECO:0000256" key="1">
    <source>
        <dbReference type="SAM" id="MobiDB-lite"/>
    </source>
</evidence>
<sequence>MMIYTILNGILVYIFKRIQSMEMIDVRFPAIFSACQKNQCSFDDVGVVFSGSDVEETNYRIEFIGPFIFILRPDDEVPRLLIFTPNFLPQLEDNKIVLQAIAYSEYSDVNQTFVFDSKETQLSFQKAFFKSISDLHDRITEISNKKMRGKYGEVKCIFIEKRTMKSCNLVLNHTVTSYSIQAHAENADGDFLCFLDMDLDSSSTVSTLLKTPPAFKTNHLCLYFSIIDGNTCKETIFKGRNLNDTLNWILAVHTSIFLASAKKYISATNTPKVTKSGNPNSTPQRDPKMNGNCCSTSDSFEDEKDGQIEMKVEDIIESRSIPTIPKNCHQKSNGNFHLNTISENEENKQSNSESDDRTDSDYKESDEKLSDSDITSTSESLEDRKSEEEERKENERNEKFEQLRLSLENTRKISNGHIPEVYVPPENKIEVILPSFIDKSQVNNQIQSVLNSIGNFGINANFDNFANCDQRPLEQIIEDACSTGHDSLNISDYVRIRDYPLFDFNQLYKASEPKRPFIEQFLNSLTSLKITEEHKVVESHKLCFVLCALFLNGLKGFKSFGLEHEFLDAIYALSPFVDGLDKIYTKISQEPTILTQISQFVISILNSQILIPIIEAIVREEDWQAEFYSISSHMRDYETLKQILSLSDFIFAIEFDIDETTPIIANTSHEEKVQYIFKPAYSYLGLNEIDKSQDNEKIQKEIADFFVSELNNGTNHKGWQFLNSVINSEHVNINCEFRLLRKSVRNAKKLPSDERIKAIFEEGAKFGLLHIWFIMMITFPETNLYFERDSTFTDMFRAKYVISELAELMKKFDP</sequence>
<dbReference type="GeneID" id="94837678"/>
<dbReference type="InterPro" id="IPR037213">
    <property type="entry name" value="Run_dom_sf"/>
</dbReference>
<dbReference type="InterPro" id="IPR004012">
    <property type="entry name" value="Run_dom"/>
</dbReference>
<keyword evidence="4" id="KW-1185">Reference proteome</keyword>
<dbReference type="PROSITE" id="PS50826">
    <property type="entry name" value="RUN"/>
    <property type="match status" value="1"/>
</dbReference>
<feature type="compositionally biased region" description="Basic and acidic residues" evidence="1">
    <location>
        <begin position="381"/>
        <end position="402"/>
    </location>
</feature>
<feature type="domain" description="RUN" evidence="2">
    <location>
        <begin position="533"/>
        <end position="662"/>
    </location>
</feature>
<proteinExistence type="predicted"/>
<dbReference type="VEuPathDB" id="TrichDB:TRFO_23128"/>
<feature type="region of interest" description="Disordered" evidence="1">
    <location>
        <begin position="343"/>
        <end position="402"/>
    </location>
</feature>
<feature type="compositionally biased region" description="Polar residues" evidence="1">
    <location>
        <begin position="270"/>
        <end position="284"/>
    </location>
</feature>
<evidence type="ECO:0000313" key="4">
    <source>
        <dbReference type="Proteomes" id="UP000179807"/>
    </source>
</evidence>
<protein>
    <recommendedName>
        <fullName evidence="2">RUN domain-containing protein</fullName>
    </recommendedName>
</protein>
<comment type="caution">
    <text evidence="3">The sequence shown here is derived from an EMBL/GenBank/DDBJ whole genome shotgun (WGS) entry which is preliminary data.</text>
</comment>
<dbReference type="SUPFAM" id="SSF140741">
    <property type="entry name" value="RUN domain-like"/>
    <property type="match status" value="1"/>
</dbReference>
<dbReference type="AlphaFoldDB" id="A0A1J4KBX5"/>
<gene>
    <name evidence="3" type="ORF">TRFO_23128</name>
</gene>
<organism evidence="3 4">
    <name type="scientific">Tritrichomonas foetus</name>
    <dbReference type="NCBI Taxonomy" id="1144522"/>
    <lineage>
        <taxon>Eukaryota</taxon>
        <taxon>Metamonada</taxon>
        <taxon>Parabasalia</taxon>
        <taxon>Tritrichomonadida</taxon>
        <taxon>Tritrichomonadidae</taxon>
        <taxon>Tritrichomonas</taxon>
    </lineage>
</organism>
<dbReference type="EMBL" id="MLAK01000668">
    <property type="protein sequence ID" value="OHT08432.1"/>
    <property type="molecule type" value="Genomic_DNA"/>
</dbReference>
<reference evidence="3" key="1">
    <citation type="submission" date="2016-10" db="EMBL/GenBank/DDBJ databases">
        <authorList>
            <person name="Benchimol M."/>
            <person name="Almeida L.G."/>
            <person name="Vasconcelos A.T."/>
            <person name="Perreira-Neves A."/>
            <person name="Rosa I.A."/>
            <person name="Tasca T."/>
            <person name="Bogo M.R."/>
            <person name="de Souza W."/>
        </authorList>
    </citation>
    <scope>NUCLEOTIDE SEQUENCE [LARGE SCALE GENOMIC DNA]</scope>
    <source>
        <strain evidence="3">K</strain>
    </source>
</reference>
<dbReference type="OrthoDB" id="10688680at2759"/>
<dbReference type="Proteomes" id="UP000179807">
    <property type="component" value="Unassembled WGS sequence"/>
</dbReference>
<evidence type="ECO:0000259" key="2">
    <source>
        <dbReference type="PROSITE" id="PS50826"/>
    </source>
</evidence>
<feature type="region of interest" description="Disordered" evidence="1">
    <location>
        <begin position="270"/>
        <end position="308"/>
    </location>
</feature>
<name>A0A1J4KBX5_9EUKA</name>
<dbReference type="Gene3D" id="1.20.58.900">
    <property type="match status" value="1"/>
</dbReference>